<sequence length="195" mass="21504">MCKIVHYVANARIISRFVYDVRVQYGVILMGKLWSCIVQMSLWLVFSGYSDWFFIASGIVSSVLSVLLYSVLEKSVPKEHYKKFPSFAVGRLRLAKNFCLYCVWLLSQVIGSSIYVTKSVFAPCVKRCSPVVAYVDTSQKSGLGAFMLVNSITLTPGTVGVSIASDGKVKVLALDKTLLSGVSEIDSKIRATFNT</sequence>
<dbReference type="GO" id="GO:0008324">
    <property type="term" value="F:monoatomic cation transmembrane transporter activity"/>
    <property type="evidence" value="ECO:0007669"/>
    <property type="project" value="InterPro"/>
</dbReference>
<evidence type="ECO:0000256" key="3">
    <source>
        <dbReference type="ARBA" id="ARBA00022475"/>
    </source>
</evidence>
<evidence type="ECO:0000256" key="2">
    <source>
        <dbReference type="ARBA" id="ARBA00006228"/>
    </source>
</evidence>
<protein>
    <submittedName>
        <fullName evidence="8">Na+/H+ ion antiporter subunit</fullName>
    </submittedName>
</protein>
<name>A0A0F3PWI3_ANAPH</name>
<dbReference type="Proteomes" id="UP000033622">
    <property type="component" value="Unassembled WGS sequence"/>
</dbReference>
<dbReference type="Pfam" id="PF01899">
    <property type="entry name" value="MNHE"/>
    <property type="match status" value="1"/>
</dbReference>
<dbReference type="AlphaFoldDB" id="A0A0F3PWI3"/>
<feature type="transmembrane region" description="Helical" evidence="7">
    <location>
        <begin position="25"/>
        <end position="46"/>
    </location>
</feature>
<evidence type="ECO:0000313" key="9">
    <source>
        <dbReference type="Proteomes" id="UP000033622"/>
    </source>
</evidence>
<evidence type="ECO:0000256" key="7">
    <source>
        <dbReference type="SAM" id="Phobius"/>
    </source>
</evidence>
<evidence type="ECO:0000313" key="8">
    <source>
        <dbReference type="EMBL" id="KJV84251.1"/>
    </source>
</evidence>
<keyword evidence="4 7" id="KW-0812">Transmembrane</keyword>
<comment type="subcellular location">
    <subcellularLocation>
        <location evidence="1">Cell membrane</location>
        <topology evidence="1">Multi-pass membrane protein</topology>
    </subcellularLocation>
</comment>
<gene>
    <name evidence="8" type="ORF">APHWI1_0540</name>
</gene>
<comment type="similarity">
    <text evidence="2">Belongs to the CPA3 antiporters (TC 2.A.63) subunit E family.</text>
</comment>
<feature type="transmembrane region" description="Helical" evidence="7">
    <location>
        <begin position="98"/>
        <end position="116"/>
    </location>
</feature>
<keyword evidence="5 7" id="KW-1133">Transmembrane helix</keyword>
<dbReference type="EMBL" id="LAOF01000001">
    <property type="protein sequence ID" value="KJV84251.1"/>
    <property type="molecule type" value="Genomic_DNA"/>
</dbReference>
<dbReference type="PANTHER" id="PTHR34584">
    <property type="entry name" value="NA(+)/H(+) ANTIPORTER SUBUNIT E1"/>
    <property type="match status" value="1"/>
</dbReference>
<dbReference type="InterPro" id="IPR002758">
    <property type="entry name" value="Cation_antiport_E"/>
</dbReference>
<comment type="caution">
    <text evidence="8">The sequence shown here is derived from an EMBL/GenBank/DDBJ whole genome shotgun (WGS) entry which is preliminary data.</text>
</comment>
<keyword evidence="6 7" id="KW-0472">Membrane</keyword>
<evidence type="ECO:0000256" key="6">
    <source>
        <dbReference type="ARBA" id="ARBA00023136"/>
    </source>
</evidence>
<evidence type="ECO:0000256" key="4">
    <source>
        <dbReference type="ARBA" id="ARBA00022692"/>
    </source>
</evidence>
<evidence type="ECO:0000256" key="1">
    <source>
        <dbReference type="ARBA" id="ARBA00004651"/>
    </source>
</evidence>
<dbReference type="PATRIC" id="fig|1359155.3.peg.550"/>
<feature type="transmembrane region" description="Helical" evidence="7">
    <location>
        <begin position="52"/>
        <end position="72"/>
    </location>
</feature>
<keyword evidence="3" id="KW-1003">Cell membrane</keyword>
<dbReference type="PANTHER" id="PTHR34584:SF1">
    <property type="entry name" value="NA(+)_H(+) ANTIPORTER SUBUNIT E1"/>
    <property type="match status" value="1"/>
</dbReference>
<dbReference type="GO" id="GO:0005886">
    <property type="term" value="C:plasma membrane"/>
    <property type="evidence" value="ECO:0007669"/>
    <property type="project" value="UniProtKB-SubCell"/>
</dbReference>
<organism evidence="8 9">
    <name type="scientific">Anaplasma phagocytophilum str. ApWI1</name>
    <dbReference type="NCBI Taxonomy" id="1359155"/>
    <lineage>
        <taxon>Bacteria</taxon>
        <taxon>Pseudomonadati</taxon>
        <taxon>Pseudomonadota</taxon>
        <taxon>Alphaproteobacteria</taxon>
        <taxon>Rickettsiales</taxon>
        <taxon>Anaplasmataceae</taxon>
        <taxon>Anaplasma</taxon>
        <taxon>phagocytophilum group</taxon>
    </lineage>
</organism>
<evidence type="ECO:0000256" key="5">
    <source>
        <dbReference type="ARBA" id="ARBA00022989"/>
    </source>
</evidence>
<reference evidence="8 9" key="1">
    <citation type="submission" date="2015-01" db="EMBL/GenBank/DDBJ databases">
        <title>Genome Sequencing of Rickettsiales.</title>
        <authorList>
            <person name="Daugherty S.C."/>
            <person name="Su Q."/>
            <person name="Abolude K."/>
            <person name="Beier-Sexton M."/>
            <person name="Carlyon J.A."/>
            <person name="Carter R."/>
            <person name="Day N.P."/>
            <person name="Dumler S.J."/>
            <person name="Dyachenko V."/>
            <person name="Godinez A."/>
            <person name="Kurtti T.J."/>
            <person name="Lichay M."/>
            <person name="Mullins K.E."/>
            <person name="Ott S."/>
            <person name="Pappas-Brown V."/>
            <person name="Paris D.H."/>
            <person name="Patel P."/>
            <person name="Richards A.L."/>
            <person name="Sadzewicz L."/>
            <person name="Sears K."/>
            <person name="Seidman D."/>
            <person name="Sengamalay N."/>
            <person name="Stenos J."/>
            <person name="Tallon L.J."/>
            <person name="Vincent G."/>
            <person name="Fraser C.M."/>
            <person name="Munderloh U."/>
            <person name="Dunning-Hotopp J.C."/>
        </authorList>
    </citation>
    <scope>NUCLEOTIDE SEQUENCE [LARGE SCALE GENOMIC DNA]</scope>
    <source>
        <strain evidence="8 9">ApWI1</strain>
    </source>
</reference>
<accession>A0A0F3PWI3</accession>
<proteinExistence type="inferred from homology"/>